<evidence type="ECO:0000256" key="3">
    <source>
        <dbReference type="ARBA" id="ARBA00022448"/>
    </source>
</evidence>
<evidence type="ECO:0000256" key="5">
    <source>
        <dbReference type="ARBA" id="ARBA00022741"/>
    </source>
</evidence>
<dbReference type="InterPro" id="IPR017871">
    <property type="entry name" value="ABC_transporter-like_CS"/>
</dbReference>
<dbReference type="FunFam" id="3.40.50.300:FF:000016">
    <property type="entry name" value="Oligopeptide ABC transporter ATP-binding component"/>
    <property type="match status" value="1"/>
</dbReference>
<keyword evidence="5" id="KW-0547">Nucleotide-binding</keyword>
<organism evidence="9 10">
    <name type="scientific">Euzebya pacifica</name>
    <dbReference type="NCBI Taxonomy" id="1608957"/>
    <lineage>
        <taxon>Bacteria</taxon>
        <taxon>Bacillati</taxon>
        <taxon>Actinomycetota</taxon>
        <taxon>Nitriliruptoria</taxon>
        <taxon>Euzebyales</taxon>
    </lineage>
</organism>
<dbReference type="PANTHER" id="PTHR43297:SF2">
    <property type="entry name" value="DIPEPTIDE TRANSPORT ATP-BINDING PROTEIN DPPD"/>
    <property type="match status" value="1"/>
</dbReference>
<dbReference type="GO" id="GO:0015833">
    <property type="term" value="P:peptide transport"/>
    <property type="evidence" value="ECO:0007669"/>
    <property type="project" value="InterPro"/>
</dbReference>
<keyword evidence="6" id="KW-0067">ATP-binding</keyword>
<keyword evidence="4" id="KW-1003">Cell membrane</keyword>
<dbReference type="SUPFAM" id="SSF52540">
    <property type="entry name" value="P-loop containing nucleoside triphosphate hydrolases"/>
    <property type="match status" value="1"/>
</dbReference>
<proteinExistence type="inferred from homology"/>
<evidence type="ECO:0000256" key="2">
    <source>
        <dbReference type="ARBA" id="ARBA00005417"/>
    </source>
</evidence>
<evidence type="ECO:0000256" key="1">
    <source>
        <dbReference type="ARBA" id="ARBA00004202"/>
    </source>
</evidence>
<keyword evidence="10" id="KW-1185">Reference proteome</keyword>
<dbReference type="PROSITE" id="PS00211">
    <property type="entry name" value="ABC_TRANSPORTER_1"/>
    <property type="match status" value="1"/>
</dbReference>
<name>A0A346Y1K1_9ACTN</name>
<dbReference type="Proteomes" id="UP000264006">
    <property type="component" value="Chromosome"/>
</dbReference>
<sequence length="343" mass="36697">MIAATNGAGVPVDDTQTGAMALEVAGLHVNFHTRRGTVEAATDVDLHVRSGEVLALLGESGSGKSVTARAIMGLLRGRGVEVGADVLRLGDTDLRGLDDRAMAGIRGERLSLVFQDALSALNPVHTIGQQIGEMFRVHRGATRKEAREQAIDLLRMVGIPSPERRVDDHPHQFSGGMRQRILIAIGIALRPDVLIADEPTTALDVTVQAQVLELLDRLRDELGMAVVLITHDLGVVAKVADRVAVMYAGRIVETATTAQIFDGPAHPYTEALLRSVPRLSRADDELSAIPGAPPSPTAKPSGCAFHPRCHRRIAPCDTDRPLLEPLPGNRASACHVKEEMLDA</sequence>
<evidence type="ECO:0000256" key="4">
    <source>
        <dbReference type="ARBA" id="ARBA00022475"/>
    </source>
</evidence>
<comment type="similarity">
    <text evidence="2">Belongs to the ABC transporter superfamily.</text>
</comment>
<dbReference type="PANTHER" id="PTHR43297">
    <property type="entry name" value="OLIGOPEPTIDE TRANSPORT ATP-BINDING PROTEIN APPD"/>
    <property type="match status" value="1"/>
</dbReference>
<dbReference type="Pfam" id="PF00005">
    <property type="entry name" value="ABC_tran"/>
    <property type="match status" value="1"/>
</dbReference>
<dbReference type="KEGG" id="euz:DVS28_a3675"/>
<dbReference type="EMBL" id="CP031165">
    <property type="protein sequence ID" value="AXV08348.1"/>
    <property type="molecule type" value="Genomic_DNA"/>
</dbReference>
<keyword evidence="7" id="KW-0472">Membrane</keyword>
<reference evidence="9 10" key="1">
    <citation type="submission" date="2018-09" db="EMBL/GenBank/DDBJ databases">
        <title>Complete genome sequence of Euzebya sp. DY32-46 isolated from seawater of Pacific Ocean.</title>
        <authorList>
            <person name="Xu L."/>
            <person name="Wu Y.-H."/>
            <person name="Xu X.-W."/>
        </authorList>
    </citation>
    <scope>NUCLEOTIDE SEQUENCE [LARGE SCALE GENOMIC DNA]</scope>
    <source>
        <strain evidence="9 10">DY32-46</strain>
    </source>
</reference>
<dbReference type="InterPro" id="IPR027417">
    <property type="entry name" value="P-loop_NTPase"/>
</dbReference>
<evidence type="ECO:0000259" key="8">
    <source>
        <dbReference type="PROSITE" id="PS50893"/>
    </source>
</evidence>
<dbReference type="InterPro" id="IPR003439">
    <property type="entry name" value="ABC_transporter-like_ATP-bd"/>
</dbReference>
<dbReference type="InterPro" id="IPR003593">
    <property type="entry name" value="AAA+_ATPase"/>
</dbReference>
<dbReference type="GO" id="GO:0005524">
    <property type="term" value="F:ATP binding"/>
    <property type="evidence" value="ECO:0007669"/>
    <property type="project" value="UniProtKB-KW"/>
</dbReference>
<evidence type="ECO:0000313" key="9">
    <source>
        <dbReference type="EMBL" id="AXV08348.1"/>
    </source>
</evidence>
<dbReference type="NCBIfam" id="TIGR01727">
    <property type="entry name" value="oligo_HPY"/>
    <property type="match status" value="1"/>
</dbReference>
<dbReference type="RefSeq" id="WP_216826131.1">
    <property type="nucleotide sequence ID" value="NZ_CP031165.1"/>
</dbReference>
<dbReference type="GO" id="GO:0016887">
    <property type="term" value="F:ATP hydrolysis activity"/>
    <property type="evidence" value="ECO:0007669"/>
    <property type="project" value="InterPro"/>
</dbReference>
<dbReference type="AlphaFoldDB" id="A0A346Y1K1"/>
<dbReference type="GO" id="GO:0005886">
    <property type="term" value="C:plasma membrane"/>
    <property type="evidence" value="ECO:0007669"/>
    <property type="project" value="UniProtKB-SubCell"/>
</dbReference>
<evidence type="ECO:0000313" key="10">
    <source>
        <dbReference type="Proteomes" id="UP000264006"/>
    </source>
</evidence>
<dbReference type="PROSITE" id="PS50893">
    <property type="entry name" value="ABC_TRANSPORTER_2"/>
    <property type="match status" value="1"/>
</dbReference>
<feature type="domain" description="ABC transporter" evidence="8">
    <location>
        <begin position="22"/>
        <end position="273"/>
    </location>
</feature>
<dbReference type="SMART" id="SM00382">
    <property type="entry name" value="AAA"/>
    <property type="match status" value="1"/>
</dbReference>
<comment type="subcellular location">
    <subcellularLocation>
        <location evidence="1">Cell membrane</location>
        <topology evidence="1">Peripheral membrane protein</topology>
    </subcellularLocation>
</comment>
<keyword evidence="3" id="KW-0813">Transport</keyword>
<dbReference type="CDD" id="cd03257">
    <property type="entry name" value="ABC_NikE_OppD_transporters"/>
    <property type="match status" value="1"/>
</dbReference>
<protein>
    <submittedName>
        <fullName evidence="9">Oligopeptide transport system permease protein OppB</fullName>
    </submittedName>
</protein>
<dbReference type="InterPro" id="IPR013563">
    <property type="entry name" value="Oligopep_ABC_C"/>
</dbReference>
<evidence type="ECO:0000256" key="6">
    <source>
        <dbReference type="ARBA" id="ARBA00022840"/>
    </source>
</evidence>
<dbReference type="Pfam" id="PF08352">
    <property type="entry name" value="oligo_HPY"/>
    <property type="match status" value="1"/>
</dbReference>
<dbReference type="InterPro" id="IPR050388">
    <property type="entry name" value="ABC_Ni/Peptide_Import"/>
</dbReference>
<dbReference type="Gene3D" id="3.40.50.300">
    <property type="entry name" value="P-loop containing nucleotide triphosphate hydrolases"/>
    <property type="match status" value="1"/>
</dbReference>
<evidence type="ECO:0000256" key="7">
    <source>
        <dbReference type="ARBA" id="ARBA00023136"/>
    </source>
</evidence>
<gene>
    <name evidence="9" type="ORF">DVS28_a3675</name>
</gene>
<accession>A0A346Y1K1</accession>